<evidence type="ECO:0000313" key="1">
    <source>
        <dbReference type="EMBL" id="GGL35525.1"/>
    </source>
</evidence>
<accession>A0A917VY87</accession>
<comment type="caution">
    <text evidence="1">The sequence shown here is derived from an EMBL/GenBank/DDBJ whole genome shotgun (WGS) entry which is preliminary data.</text>
</comment>
<keyword evidence="2" id="KW-1185">Reference proteome</keyword>
<protein>
    <submittedName>
        <fullName evidence="1">Uncharacterized protein</fullName>
    </submittedName>
</protein>
<organism evidence="1 2">
    <name type="scientific">Nocardia jinanensis</name>
    <dbReference type="NCBI Taxonomy" id="382504"/>
    <lineage>
        <taxon>Bacteria</taxon>
        <taxon>Bacillati</taxon>
        <taxon>Actinomycetota</taxon>
        <taxon>Actinomycetes</taxon>
        <taxon>Mycobacteriales</taxon>
        <taxon>Nocardiaceae</taxon>
        <taxon>Nocardia</taxon>
    </lineage>
</organism>
<proteinExistence type="predicted"/>
<name>A0A917VY87_9NOCA</name>
<gene>
    <name evidence="1" type="ORF">GCM10011588_57860</name>
</gene>
<reference evidence="1" key="1">
    <citation type="journal article" date="2014" name="Int. J. Syst. Evol. Microbiol.">
        <title>Complete genome sequence of Corynebacterium casei LMG S-19264T (=DSM 44701T), isolated from a smear-ripened cheese.</title>
        <authorList>
            <consortium name="US DOE Joint Genome Institute (JGI-PGF)"/>
            <person name="Walter F."/>
            <person name="Albersmeier A."/>
            <person name="Kalinowski J."/>
            <person name="Ruckert C."/>
        </authorList>
    </citation>
    <scope>NUCLEOTIDE SEQUENCE</scope>
    <source>
        <strain evidence="1">CGMCC 4.3508</strain>
    </source>
</reference>
<reference evidence="1" key="2">
    <citation type="submission" date="2020-09" db="EMBL/GenBank/DDBJ databases">
        <authorList>
            <person name="Sun Q."/>
            <person name="Zhou Y."/>
        </authorList>
    </citation>
    <scope>NUCLEOTIDE SEQUENCE</scope>
    <source>
        <strain evidence="1">CGMCC 4.3508</strain>
    </source>
</reference>
<dbReference type="EMBL" id="BMMH01000017">
    <property type="protein sequence ID" value="GGL35525.1"/>
    <property type="molecule type" value="Genomic_DNA"/>
</dbReference>
<dbReference type="Proteomes" id="UP000638263">
    <property type="component" value="Unassembled WGS sequence"/>
</dbReference>
<dbReference type="AlphaFoldDB" id="A0A917VY87"/>
<sequence>MPRDLGVLDYLQSFPPCTTVDTTGARAMTTAAHLRIAIIAGALAAATAFGPAPGASAAVSSVSVSGGFGLGFVQYGTSCTYTVTVLGDGVSVLEDRVNGQPGGGAFGPIEQVGPGKFTADWAPTVSGRHLVSADGVAAEVNVQKGYDFGIVCFTLPEYLRLPD</sequence>
<evidence type="ECO:0000313" key="2">
    <source>
        <dbReference type="Proteomes" id="UP000638263"/>
    </source>
</evidence>